<dbReference type="GO" id="GO:0010181">
    <property type="term" value="F:FMN binding"/>
    <property type="evidence" value="ECO:0007669"/>
    <property type="project" value="InterPro"/>
</dbReference>
<dbReference type="CDD" id="cd02933">
    <property type="entry name" value="OYE_like_FMN"/>
    <property type="match status" value="1"/>
</dbReference>
<dbReference type="Pfam" id="PF00724">
    <property type="entry name" value="Oxidored_FMN"/>
    <property type="match status" value="1"/>
</dbReference>
<dbReference type="GO" id="GO:0016491">
    <property type="term" value="F:oxidoreductase activity"/>
    <property type="evidence" value="ECO:0007669"/>
    <property type="project" value="InterPro"/>
</dbReference>
<dbReference type="InterPro" id="IPR001155">
    <property type="entry name" value="OxRdtase_FMN_N"/>
</dbReference>
<dbReference type="Gene3D" id="3.20.20.70">
    <property type="entry name" value="Aldolase class I"/>
    <property type="match status" value="1"/>
</dbReference>
<dbReference type="EMBL" id="FNFO01000015">
    <property type="protein sequence ID" value="SDM52147.1"/>
    <property type="molecule type" value="Genomic_DNA"/>
</dbReference>
<dbReference type="InterPro" id="IPR013785">
    <property type="entry name" value="Aldolase_TIM"/>
</dbReference>
<protein>
    <submittedName>
        <fullName evidence="2">N-ethylmaleimide reductase</fullName>
    </submittedName>
</protein>
<gene>
    <name evidence="2" type="ORF">SAMN05421823_11517</name>
</gene>
<feature type="domain" description="NADH:flavin oxidoreductase/NADH oxidase N-terminal" evidence="1">
    <location>
        <begin position="2"/>
        <end position="332"/>
    </location>
</feature>
<dbReference type="PANTHER" id="PTHR22893">
    <property type="entry name" value="NADH OXIDOREDUCTASE-RELATED"/>
    <property type="match status" value="1"/>
</dbReference>
<evidence type="ECO:0000313" key="2">
    <source>
        <dbReference type="EMBL" id="SDM52147.1"/>
    </source>
</evidence>
<keyword evidence="3" id="KW-1185">Reference proteome</keyword>
<name>A0A1G9TWS2_9BACT</name>
<organism evidence="2 3">
    <name type="scientific">Catalinimonas alkaloidigena</name>
    <dbReference type="NCBI Taxonomy" id="1075417"/>
    <lineage>
        <taxon>Bacteria</taxon>
        <taxon>Pseudomonadati</taxon>
        <taxon>Bacteroidota</taxon>
        <taxon>Cytophagia</taxon>
        <taxon>Cytophagales</taxon>
        <taxon>Catalimonadaceae</taxon>
        <taxon>Catalinimonas</taxon>
    </lineage>
</organism>
<accession>A0A1G9TWS2</accession>
<dbReference type="STRING" id="1075417.SAMN05421823_11517"/>
<dbReference type="Proteomes" id="UP000198510">
    <property type="component" value="Unassembled WGS sequence"/>
</dbReference>
<dbReference type="SUPFAM" id="SSF51395">
    <property type="entry name" value="FMN-linked oxidoreductases"/>
    <property type="match status" value="1"/>
</dbReference>
<proteinExistence type="predicted"/>
<evidence type="ECO:0000259" key="1">
    <source>
        <dbReference type="Pfam" id="PF00724"/>
    </source>
</evidence>
<reference evidence="2 3" key="1">
    <citation type="submission" date="2016-10" db="EMBL/GenBank/DDBJ databases">
        <authorList>
            <person name="de Groot N.N."/>
        </authorList>
    </citation>
    <scope>NUCLEOTIDE SEQUENCE [LARGE SCALE GENOMIC DNA]</scope>
    <source>
        <strain evidence="2 3">DSM 25186</strain>
    </source>
</reference>
<dbReference type="InterPro" id="IPR045247">
    <property type="entry name" value="Oye-like"/>
</dbReference>
<dbReference type="AlphaFoldDB" id="A0A1G9TWS2"/>
<dbReference type="PANTHER" id="PTHR22893:SF91">
    <property type="entry name" value="NADPH DEHYDROGENASE 2-RELATED"/>
    <property type="match status" value="1"/>
</dbReference>
<dbReference type="RefSeq" id="WP_218127200.1">
    <property type="nucleotide sequence ID" value="NZ_FNFO01000015.1"/>
</dbReference>
<evidence type="ECO:0000313" key="3">
    <source>
        <dbReference type="Proteomes" id="UP000198510"/>
    </source>
</evidence>
<sequence>MKLLEPIQLSNLSLNNRMVMSAMTRSRADTNGVVGELTVLYYTQRVSAGLIITEAINISPQAIGSPLTPGLYTSAQMDAWKKVTDAVHAKGGRIVTQLWHTGRAGHSIDRQGERPVAPSAVAITGMQHFTSQGLKDYETPRALTVAEIHQIVHDYGQAAKNALAAGFDGVELHAANGYLSNQFLAESANRRTDAYGGSIPNKARFVLDVMAELIGAVGGERVGIKLSPFHSYEDIVLDDPVATYTYLIEELNHLDVADVEFMKRSPAFPAVPHYPDADEIELFGPLAAPTVIANMGYGRASGEAEVQKGIAQLISYSTLFLAKPDLPLRFAQRCLAQSTGSRQHVWRRSKGIHRLSGVSKLKNQSACRPRPKTVALRHSQTITHDSRSCVSFMVLPHEKRLRLACMLPFKVALCQS</sequence>